<dbReference type="Proteomes" id="UP001254564">
    <property type="component" value="Unassembled WGS sequence"/>
</dbReference>
<evidence type="ECO:0000256" key="2">
    <source>
        <dbReference type="SAM" id="Phobius"/>
    </source>
</evidence>
<evidence type="ECO:0000313" key="5">
    <source>
        <dbReference type="Proteomes" id="UP001254564"/>
    </source>
</evidence>
<dbReference type="Gene3D" id="1.10.287.950">
    <property type="entry name" value="Methyl-accepting chemotaxis protein"/>
    <property type="match status" value="1"/>
</dbReference>
<dbReference type="PANTHER" id="PTHR36698">
    <property type="entry name" value="BLL5892 PROTEIN"/>
    <property type="match status" value="1"/>
</dbReference>
<dbReference type="RefSeq" id="WP_309655242.1">
    <property type="nucleotide sequence ID" value="NZ_JARWAN010000005.1"/>
</dbReference>
<keyword evidence="2" id="KW-0812">Transmembrane</keyword>
<sequence length="316" mass="34682">METRAHHVVIGLFTLLTLTGAMLFSLWMTKASLEREYQHIEVVFNRAVSGLNEGSRVEYSGIDVGNVVNMRLNPNDPRQVLALIRVESSVSIKQDTRARLGLANITGSMTLQLYGGTPESPLLTSSDGNPPQILAEPSPLDSLLSDGEAIVGNVSQLLSNLNRLFEQESTERISQIIANVESISGGLASQQQQFELSMREFTALTQEARETLEQLRTLSQEANRLLKEEGNDLVVSSTHAADSLNQASQRLNTLINTNASALEITLENSAAGSELLAPALEELRATLNNLNRVTRRLEENPRDFLFGGDAIQEFRP</sequence>
<evidence type="ECO:0000259" key="3">
    <source>
        <dbReference type="Pfam" id="PF02470"/>
    </source>
</evidence>
<feature type="transmembrane region" description="Helical" evidence="2">
    <location>
        <begin position="6"/>
        <end position="27"/>
    </location>
</feature>
<gene>
    <name evidence="4" type="ORF">QC823_04925</name>
</gene>
<dbReference type="EMBL" id="JARWAN010000005">
    <property type="protein sequence ID" value="MDR5898332.1"/>
    <property type="molecule type" value="Genomic_DNA"/>
</dbReference>
<feature type="coiled-coil region" evidence="1">
    <location>
        <begin position="201"/>
        <end position="232"/>
    </location>
</feature>
<feature type="domain" description="Mce/MlaD" evidence="3">
    <location>
        <begin position="37"/>
        <end position="113"/>
    </location>
</feature>
<evidence type="ECO:0000313" key="4">
    <source>
        <dbReference type="EMBL" id="MDR5898332.1"/>
    </source>
</evidence>
<dbReference type="SUPFAM" id="SSF58104">
    <property type="entry name" value="Methyl-accepting chemotaxis protein (MCP) signaling domain"/>
    <property type="match status" value="1"/>
</dbReference>
<protein>
    <submittedName>
        <fullName evidence="4">MlaD family protein</fullName>
    </submittedName>
</protein>
<keyword evidence="2" id="KW-0472">Membrane</keyword>
<proteinExistence type="predicted"/>
<keyword evidence="5" id="KW-1185">Reference proteome</keyword>
<accession>A0ABU1H3U5</accession>
<name>A0ABU1H3U5_9GAMM</name>
<reference evidence="4 5" key="1">
    <citation type="submission" date="2023-04" db="EMBL/GenBank/DDBJ databases">
        <title>A long-awaited taxogenomic arrangement of the family Halomonadaceae.</title>
        <authorList>
            <person name="De La Haba R."/>
            <person name="Chuvochina M."/>
            <person name="Wittouck S."/>
            <person name="Arahal D.R."/>
            <person name="Sanchez-Porro C."/>
            <person name="Hugenholtz P."/>
            <person name="Ventosa A."/>
        </authorList>
    </citation>
    <scope>NUCLEOTIDE SEQUENCE [LARGE SCALE GENOMIC DNA]</scope>
    <source>
        <strain evidence="4 5">DSM 21020</strain>
    </source>
</reference>
<evidence type="ECO:0000256" key="1">
    <source>
        <dbReference type="SAM" id="Coils"/>
    </source>
</evidence>
<dbReference type="InterPro" id="IPR003399">
    <property type="entry name" value="Mce/MlaD"/>
</dbReference>
<dbReference type="PANTHER" id="PTHR36698:SF2">
    <property type="entry name" value="MCE_MLAD DOMAIN-CONTAINING PROTEIN"/>
    <property type="match status" value="1"/>
</dbReference>
<keyword evidence="2" id="KW-1133">Transmembrane helix</keyword>
<keyword evidence="1" id="KW-0175">Coiled coil</keyword>
<comment type="caution">
    <text evidence="4">The sequence shown here is derived from an EMBL/GenBank/DDBJ whole genome shotgun (WGS) entry which is preliminary data.</text>
</comment>
<organism evidence="4 5">
    <name type="scientific">Vreelandella vilamensis</name>
    <dbReference type="NCBI Taxonomy" id="531309"/>
    <lineage>
        <taxon>Bacteria</taxon>
        <taxon>Pseudomonadati</taxon>
        <taxon>Pseudomonadota</taxon>
        <taxon>Gammaproteobacteria</taxon>
        <taxon>Oceanospirillales</taxon>
        <taxon>Halomonadaceae</taxon>
        <taxon>Vreelandella</taxon>
    </lineage>
</organism>
<dbReference type="Pfam" id="PF02470">
    <property type="entry name" value="MlaD"/>
    <property type="match status" value="1"/>
</dbReference>